<proteinExistence type="predicted"/>
<protein>
    <recommendedName>
        <fullName evidence="4">DUF1772 domain-containing protein</fullName>
    </recommendedName>
</protein>
<dbReference type="Proteomes" id="UP000781710">
    <property type="component" value="Unassembled WGS sequence"/>
</dbReference>
<name>A0ABQ6ZE06_9GAMM</name>
<gene>
    <name evidence="2" type="ORF">CSC78_15425</name>
</gene>
<feature type="transmembrane region" description="Helical" evidence="1">
    <location>
        <begin position="149"/>
        <end position="174"/>
    </location>
</feature>
<accession>A0ABQ6ZE06</accession>
<evidence type="ECO:0000313" key="2">
    <source>
        <dbReference type="EMBL" id="KAF1723551.1"/>
    </source>
</evidence>
<feature type="transmembrane region" description="Helical" evidence="1">
    <location>
        <begin position="20"/>
        <end position="43"/>
    </location>
</feature>
<evidence type="ECO:0000313" key="3">
    <source>
        <dbReference type="Proteomes" id="UP000781710"/>
    </source>
</evidence>
<keyword evidence="1" id="KW-0812">Transmembrane</keyword>
<keyword evidence="1" id="KW-1133">Transmembrane helix</keyword>
<evidence type="ECO:0000256" key="1">
    <source>
        <dbReference type="SAM" id="Phobius"/>
    </source>
</evidence>
<dbReference type="RefSeq" id="WP_162338759.1">
    <property type="nucleotide sequence ID" value="NZ_JBHSRQ010000014.1"/>
</dbReference>
<feature type="transmembrane region" description="Helical" evidence="1">
    <location>
        <begin position="74"/>
        <end position="93"/>
    </location>
</feature>
<comment type="caution">
    <text evidence="2">The sequence shown here is derived from an EMBL/GenBank/DDBJ whole genome shotgun (WGS) entry which is preliminary data.</text>
</comment>
<reference evidence="2 3" key="1">
    <citation type="submission" date="2017-10" db="EMBL/GenBank/DDBJ databases">
        <title>Whole genome sequencing of members of genus Pseudoxanthomonas.</title>
        <authorList>
            <person name="Kumar S."/>
            <person name="Bansal K."/>
            <person name="Kaur A."/>
            <person name="Patil P."/>
            <person name="Sharma S."/>
            <person name="Patil P.B."/>
        </authorList>
    </citation>
    <scope>NUCLEOTIDE SEQUENCE [LARGE SCALE GENOMIC DNA]</scope>
    <source>
        <strain evidence="2 3">DSM 17109</strain>
    </source>
</reference>
<keyword evidence="1" id="KW-0472">Membrane</keyword>
<sequence>MASAVTRATGSAFVTVTAKVSIVLGIAAVLYAGVQVVAATVVLGQVDTDALLGFLAAHSVPASATWVLTHLTTLAVAFLAVCTAFLAVSFGLLRRRLWGWWGFVLFMVAGAAANFAGIAAIDAAFSWIQTLPHQPALKPMRSEFASLRLLTLATLWVSALLFAALHGLVVWQLCRPAVRAEFGMRSPPR</sequence>
<evidence type="ECO:0008006" key="4">
    <source>
        <dbReference type="Google" id="ProtNLM"/>
    </source>
</evidence>
<keyword evidence="3" id="KW-1185">Reference proteome</keyword>
<organism evidence="2 3">
    <name type="scientific">Pseudoxanthomonas japonensis</name>
    <dbReference type="NCBI Taxonomy" id="69284"/>
    <lineage>
        <taxon>Bacteria</taxon>
        <taxon>Pseudomonadati</taxon>
        <taxon>Pseudomonadota</taxon>
        <taxon>Gammaproteobacteria</taxon>
        <taxon>Lysobacterales</taxon>
        <taxon>Lysobacteraceae</taxon>
        <taxon>Pseudoxanthomonas</taxon>
    </lineage>
</organism>
<dbReference type="EMBL" id="PDWW01000026">
    <property type="protein sequence ID" value="KAF1723551.1"/>
    <property type="molecule type" value="Genomic_DNA"/>
</dbReference>
<feature type="transmembrane region" description="Helical" evidence="1">
    <location>
        <begin position="100"/>
        <end position="129"/>
    </location>
</feature>